<accession>C3Y3K3</accession>
<dbReference type="AlphaFoldDB" id="C3Y3K3"/>
<evidence type="ECO:0000313" key="1">
    <source>
        <dbReference type="EMBL" id="EEN64879.1"/>
    </source>
</evidence>
<reference evidence="1" key="1">
    <citation type="journal article" date="2008" name="Nature">
        <title>The amphioxus genome and the evolution of the chordate karyotype.</title>
        <authorList>
            <consortium name="US DOE Joint Genome Institute (JGI-PGF)"/>
            <person name="Putnam N.H."/>
            <person name="Butts T."/>
            <person name="Ferrier D.E.K."/>
            <person name="Furlong R.F."/>
            <person name="Hellsten U."/>
            <person name="Kawashima T."/>
            <person name="Robinson-Rechavi M."/>
            <person name="Shoguchi E."/>
            <person name="Terry A."/>
            <person name="Yu J.-K."/>
            <person name="Benito-Gutierrez E.L."/>
            <person name="Dubchak I."/>
            <person name="Garcia-Fernandez J."/>
            <person name="Gibson-Brown J.J."/>
            <person name="Grigoriev I.V."/>
            <person name="Horton A.C."/>
            <person name="de Jong P.J."/>
            <person name="Jurka J."/>
            <person name="Kapitonov V.V."/>
            <person name="Kohara Y."/>
            <person name="Kuroki Y."/>
            <person name="Lindquist E."/>
            <person name="Lucas S."/>
            <person name="Osoegawa K."/>
            <person name="Pennacchio L.A."/>
            <person name="Salamov A.A."/>
            <person name="Satou Y."/>
            <person name="Sauka-Spengler T."/>
            <person name="Schmutz J."/>
            <person name="Shin-I T."/>
            <person name="Toyoda A."/>
            <person name="Bronner-Fraser M."/>
            <person name="Fujiyama A."/>
            <person name="Holland L.Z."/>
            <person name="Holland P.W.H."/>
            <person name="Satoh N."/>
            <person name="Rokhsar D.S."/>
        </authorList>
    </citation>
    <scope>NUCLEOTIDE SEQUENCE [LARGE SCALE GENOMIC DNA]</scope>
    <source>
        <strain evidence="1">S238N-H82</strain>
        <tissue evidence="1">Testes</tissue>
    </source>
</reference>
<sequence length="100" mass="11494">MYILYLANVAGGYIFSVMMSRWRKMFLTVVQYGRVRGDSFQWEVQSQHVSTPTPVYSVAQQAANSPRKWSKKTCCVTELRRVPLPRETTSPADISKISFQ</sequence>
<name>C3Y3K3_BRAFL</name>
<gene>
    <name evidence="1" type="ORF">BRAFLDRAFT_102045</name>
</gene>
<dbReference type="EMBL" id="GG666484">
    <property type="protein sequence ID" value="EEN64879.1"/>
    <property type="molecule type" value="Genomic_DNA"/>
</dbReference>
<proteinExistence type="predicted"/>
<dbReference type="InParanoid" id="C3Y3K3"/>
<organism>
    <name type="scientific">Branchiostoma floridae</name>
    <name type="common">Florida lancelet</name>
    <name type="synonym">Amphioxus</name>
    <dbReference type="NCBI Taxonomy" id="7739"/>
    <lineage>
        <taxon>Eukaryota</taxon>
        <taxon>Metazoa</taxon>
        <taxon>Chordata</taxon>
        <taxon>Cephalochordata</taxon>
        <taxon>Leptocardii</taxon>
        <taxon>Amphioxiformes</taxon>
        <taxon>Branchiostomatidae</taxon>
        <taxon>Branchiostoma</taxon>
    </lineage>
</organism>
<protein>
    <submittedName>
        <fullName evidence="1">Uncharacterized protein</fullName>
    </submittedName>
</protein>